<organism evidence="2">
    <name type="scientific">Podosphaera prunicola partitivirus 4</name>
    <dbReference type="NCBI Taxonomy" id="2052570"/>
    <lineage>
        <taxon>Viruses</taxon>
        <taxon>Riboviria</taxon>
        <taxon>Orthornavirae</taxon>
        <taxon>Pisuviricota</taxon>
        <taxon>Duplopiviricetes</taxon>
        <taxon>Durnavirales</taxon>
        <taxon>Partitiviridae</taxon>
    </lineage>
</organism>
<name>A0A2P9JAN8_9VIRU</name>
<keyword evidence="2" id="KW-0167">Capsid protein</keyword>
<proteinExistence type="predicted"/>
<feature type="compositionally biased region" description="Polar residues" evidence="1">
    <location>
        <begin position="1"/>
        <end position="16"/>
    </location>
</feature>
<evidence type="ECO:0000256" key="1">
    <source>
        <dbReference type="SAM" id="MobiDB-lite"/>
    </source>
</evidence>
<dbReference type="Pfam" id="PF25666">
    <property type="entry name" value="Partiti_capsid"/>
    <property type="match status" value="1"/>
</dbReference>
<dbReference type="InterPro" id="IPR058242">
    <property type="entry name" value="Capsid_partitivirus"/>
</dbReference>
<dbReference type="GO" id="GO:0019028">
    <property type="term" value="C:viral capsid"/>
    <property type="evidence" value="ECO:0007669"/>
    <property type="project" value="UniProtKB-KW"/>
</dbReference>
<protein>
    <submittedName>
        <fullName evidence="2">Coat protein</fullName>
    </submittedName>
</protein>
<keyword evidence="2" id="KW-0946">Virion</keyword>
<reference evidence="2" key="1">
    <citation type="submission" date="2017-01" db="EMBL/GenBank/DDBJ databases">
        <title>Next generation sequencing analysis of double-stranded RNAs from sweet cherry powdery mildew fungus Podosphaera prunicola.</title>
        <authorList>
            <person name="Pandey B."/>
            <person name="Rayapati N.A."/>
            <person name="Grove G.G."/>
        </authorList>
    </citation>
    <scope>NUCLEOTIDE SEQUENCE</scope>
    <source>
        <strain evidence="2">Cpm 4b</strain>
    </source>
</reference>
<evidence type="ECO:0000313" key="2">
    <source>
        <dbReference type="EMBL" id="ATS94416.1"/>
    </source>
</evidence>
<sequence length="636" mass="71920">MSQTSAFDIRNSQKLRNASKKYERPAPEPNPSADVPAPRMNIFERMDVAGNTHHDNSLHAIIDVIPDTRYILLFIVFHVMKLYTEKEHSAHPCLTPSSFTAYCLLLTYGFMLVNDYHGRPTPSYYASSFMDSDARAQLFEHLKKAYVPPFMMTLFHGLTDTSDPRRPGLQYFATFAGTRFDTDFGRIIPPQIFLASHNISAEQDTSRPGINAMNTLMAMIVFSTNANATAGYRIGQFLGSTTEVGTYRNWVYHAVLTLFSPVTGKTLQNRTNIEPLNLSPMRIDRNQAIEQRNITSNMYTMFLNADPTNVKATEHFILEFSNIVKTTFDGKFQLGAAPDDLSGISILTHGYSLYALPTWHALTVTDTPAGHRSIPATTFAAAIGYLQETNFQSETKFKYPDDDKLIEKSLYLVRNVEHKSDNEPSSDEIVEFDEELHIYPSCLWLQPYTSGDQAISYSMVTGLVIESLEVDGSSIPLPDPNVSLRMNNVLFMQGMIPISHVRSGLSTDPVSVFYREYLRKNNQKISLDLYNLAQNRLPIFDIDIQGPQEAELPGFTEVEHIRSFARAFSKLSFTSDTVPPTKRKLVIWSPYRYIFNDTDELPPTSQIFMMYNHRTLYGTSVLLTETEHPATLIPTS</sequence>
<accession>A0A2P9JAN8</accession>
<dbReference type="EMBL" id="KY420053">
    <property type="protein sequence ID" value="ATS94416.1"/>
    <property type="molecule type" value="Genomic_RNA"/>
</dbReference>
<feature type="region of interest" description="Disordered" evidence="1">
    <location>
        <begin position="1"/>
        <end position="37"/>
    </location>
</feature>